<dbReference type="GO" id="GO:0043023">
    <property type="term" value="F:ribosomal large subunit binding"/>
    <property type="evidence" value="ECO:0007669"/>
    <property type="project" value="UniProtKB-UniRule"/>
</dbReference>
<accession>A0A166AR09</accession>
<protein>
    <recommendedName>
        <fullName evidence="2">Archaeal Rqc2 homolog aRqcH</fullName>
        <shortName evidence="2">aRqcH</shortName>
    </recommendedName>
</protein>
<dbReference type="PANTHER" id="PTHR15239:SF6">
    <property type="entry name" value="RIBOSOME QUALITY CONTROL COMPLEX SUBUNIT NEMF"/>
    <property type="match status" value="1"/>
</dbReference>
<keyword evidence="6" id="KW-1185">Reference proteome</keyword>
<dbReference type="Proteomes" id="UP000077245">
    <property type="component" value="Unassembled WGS sequence"/>
</dbReference>
<dbReference type="PANTHER" id="PTHR15239">
    <property type="entry name" value="NUCLEAR EXPORT MEDIATOR FACTOR NEMF"/>
    <property type="match status" value="1"/>
</dbReference>
<dbReference type="STRING" id="49547.MBCUR_10550"/>
<gene>
    <name evidence="2" type="primary">rqcH</name>
    <name evidence="5" type="ORF">MBCUR_10550</name>
</gene>
<feature type="region of interest" description="Disordered" evidence="3">
    <location>
        <begin position="252"/>
        <end position="271"/>
    </location>
</feature>
<dbReference type="InterPro" id="IPR043681">
    <property type="entry name" value="RqcH_archaeal"/>
</dbReference>
<dbReference type="GO" id="GO:0000049">
    <property type="term" value="F:tRNA binding"/>
    <property type="evidence" value="ECO:0007669"/>
    <property type="project" value="UniProtKB-UniRule"/>
</dbReference>
<dbReference type="InterPro" id="IPR008532">
    <property type="entry name" value="NFACT_RNA-bd"/>
</dbReference>
<comment type="similarity">
    <text evidence="2">Belongs to the NEMF family.</text>
</comment>
<proteinExistence type="inferred from homology"/>
<evidence type="ECO:0000256" key="1">
    <source>
        <dbReference type="ARBA" id="ARBA00023054"/>
    </source>
</evidence>
<keyword evidence="2" id="KW-0694">RNA-binding</keyword>
<dbReference type="InterPro" id="IPR051608">
    <property type="entry name" value="RQC_Subunit_NEMF"/>
</dbReference>
<evidence type="ECO:0000256" key="3">
    <source>
        <dbReference type="SAM" id="MobiDB-lite"/>
    </source>
</evidence>
<feature type="coiled-coil region" evidence="2">
    <location>
        <begin position="436"/>
        <end position="484"/>
    </location>
</feature>
<dbReference type="Pfam" id="PF05833">
    <property type="entry name" value="NFACT_N"/>
    <property type="match status" value="1"/>
</dbReference>
<dbReference type="GO" id="GO:0072344">
    <property type="term" value="P:rescue of stalled ribosome"/>
    <property type="evidence" value="ECO:0007669"/>
    <property type="project" value="UniProtKB-UniRule"/>
</dbReference>
<dbReference type="FunFam" id="2.30.310.10:FF:000003">
    <property type="entry name" value="Zinc knuckle domain containing protein"/>
    <property type="match status" value="1"/>
</dbReference>
<evidence type="ECO:0000313" key="5">
    <source>
        <dbReference type="EMBL" id="KZX12363.1"/>
    </source>
</evidence>
<dbReference type="HAMAP" id="MF_00844_A">
    <property type="entry name" value="RqcH_A"/>
    <property type="match status" value="1"/>
</dbReference>
<dbReference type="OrthoDB" id="10943at2157"/>
<comment type="subunit">
    <text evidence="2">Associates with stalled 50S ribosomal subunits.</text>
</comment>
<dbReference type="AlphaFoldDB" id="A0A166AR09"/>
<dbReference type="RefSeq" id="WP_067091180.1">
    <property type="nucleotide sequence ID" value="NZ_LWMV01000168.1"/>
</dbReference>
<dbReference type="PATRIC" id="fig|49547.3.peg.1127"/>
<evidence type="ECO:0000259" key="4">
    <source>
        <dbReference type="Pfam" id="PF05670"/>
    </source>
</evidence>
<dbReference type="Gene3D" id="2.30.310.10">
    <property type="entry name" value="ibrinogen binding protein from staphylococcus aureus domain"/>
    <property type="match status" value="1"/>
</dbReference>
<comment type="caution">
    <text evidence="5">The sequence shown here is derived from an EMBL/GenBank/DDBJ whole genome shotgun (WGS) entry which is preliminary data.</text>
</comment>
<reference evidence="5 6" key="1">
    <citation type="submission" date="2016-04" db="EMBL/GenBank/DDBJ databases">
        <title>Genome sequence of Methanobrevibacter curvatus DSM 11111.</title>
        <authorList>
            <person name="Poehlein A."/>
            <person name="Seedorf H."/>
            <person name="Daniel R."/>
        </authorList>
    </citation>
    <scope>NUCLEOTIDE SEQUENCE [LARGE SCALE GENOMIC DNA]</scope>
    <source>
        <strain evidence="5 6">DSM 11111</strain>
    </source>
</reference>
<evidence type="ECO:0000256" key="2">
    <source>
        <dbReference type="HAMAP-Rule" id="MF_00844"/>
    </source>
</evidence>
<name>A0A166AR09_9EURY</name>
<keyword evidence="2" id="KW-0820">tRNA-binding</keyword>
<dbReference type="EMBL" id="LWMV01000168">
    <property type="protein sequence ID" value="KZX12363.1"/>
    <property type="molecule type" value="Genomic_DNA"/>
</dbReference>
<keyword evidence="2" id="KW-0699">rRNA-binding</keyword>
<feature type="domain" description="NFACT RNA-binding" evidence="4">
    <location>
        <begin position="501"/>
        <end position="618"/>
    </location>
</feature>
<keyword evidence="1 2" id="KW-0175">Coiled coil</keyword>
<keyword evidence="2" id="KW-0648">Protein biosynthesis</keyword>
<dbReference type="GO" id="GO:1990112">
    <property type="term" value="C:RQC complex"/>
    <property type="evidence" value="ECO:0007669"/>
    <property type="project" value="TreeGrafter"/>
</dbReference>
<comment type="function">
    <text evidence="2">Probably part of the ribosome quality control system (RQC). May mediate the addition of alanine residues (Ala tailing) to incompletely synthesized nascent chains from stalled ribosomes, leading to their degradation.</text>
</comment>
<evidence type="ECO:0000313" key="6">
    <source>
        <dbReference type="Proteomes" id="UP000077245"/>
    </source>
</evidence>
<dbReference type="Pfam" id="PF05670">
    <property type="entry name" value="NFACT-R_1"/>
    <property type="match status" value="1"/>
</dbReference>
<organism evidence="5 6">
    <name type="scientific">Methanobrevibacter curvatus</name>
    <dbReference type="NCBI Taxonomy" id="49547"/>
    <lineage>
        <taxon>Archaea</taxon>
        <taxon>Methanobacteriati</taxon>
        <taxon>Methanobacteriota</taxon>
        <taxon>Methanomada group</taxon>
        <taxon>Methanobacteria</taxon>
        <taxon>Methanobacteriales</taxon>
        <taxon>Methanobacteriaceae</taxon>
        <taxon>Methanobrevibacter</taxon>
    </lineage>
</organism>
<sequence length="703" mass="80912">MKSMSNVDIFTIVHELNDILVGSRVDKSFQPNKDTVVMRFNAKGIGRVDLVLESGVRIHKTQYPIENPLIPPSFPMLLRKRLKGAHITSINQHYFDRIVEIKMKKDVSYTLIIELFAKGNIILLDENNQIIMPLKRKLWSDRDISSKKEYKYPPKKGINPLNLEINELYDLFKNSDDDIIRTLAKNGFGHIYSEEILIKSRINKNKVAKSLDNNEISIIFDSINDVFKPLKERNFKANIVLKEKLEIDTNKEEKVNGQKENKNLNEDSNKNLNENEKELQREIAKKSKDVIPIDIEFYKQFDKKYYGSFNEATDEFYSSKINAEISSTKENVWNKKVNKFEKRLKLQEETLKDFENTIILSKTKGDILYTHYSEIENLLETIKTARENDYPWIDIGKILKKAKKDGLKEAQIVESLDKLGNLILDIEDMKILIDSKETIEENAEIYYEKAKKAKRKIKGALIAIKNTKAQLKKMEDKRAIEIEKITSPQKRVKKDLKWFEKLRWFISSNGILVIGGRDANSNEDIVKNHLDNNDLYLHADLHGAPSVAIKLGETSQEELDDENKNQLLKESAIFGASFSSAWGNNYGSQDVYWTNPNQVSKSPESGEFLPKGSFVVRGKRNHIRGADLKIAVGIVDYQGKKIMAGPLDALKAHTKNYVIIRPGYEKKEKIAKEILHKINENNLITLDDVVRVLPSGKCEIIRN</sequence>
<dbReference type="NCBIfam" id="NF041120">
    <property type="entry name" value="RqcH_arch"/>
    <property type="match status" value="1"/>
</dbReference>
<dbReference type="InterPro" id="IPR010979">
    <property type="entry name" value="Ribosomal_uS13-like_H2TH"/>
</dbReference>
<dbReference type="GO" id="GO:0005737">
    <property type="term" value="C:cytoplasm"/>
    <property type="evidence" value="ECO:0007669"/>
    <property type="project" value="UniProtKB-ARBA"/>
</dbReference>
<dbReference type="SUPFAM" id="SSF46946">
    <property type="entry name" value="S13-like H2TH domain"/>
    <property type="match status" value="1"/>
</dbReference>
<dbReference type="GO" id="GO:0019843">
    <property type="term" value="F:rRNA binding"/>
    <property type="evidence" value="ECO:0007669"/>
    <property type="project" value="UniProtKB-UniRule"/>
</dbReference>